<sequence>MANMQTEGAPDLNLDEKSQQGFINWYRGLPQEGQKIRVFDRKTFYTVHGEDALFVARRFCNTTAVVKYLGKVGRGG</sequence>
<dbReference type="Proteomes" id="UP000815325">
    <property type="component" value="Unassembled WGS sequence"/>
</dbReference>
<gene>
    <name evidence="2" type="ORF">DUNSADRAFT_4689</name>
</gene>
<proteinExistence type="predicted"/>
<dbReference type="InterPro" id="IPR016151">
    <property type="entry name" value="DNA_mismatch_repair_MutS_N"/>
</dbReference>
<reference evidence="2" key="1">
    <citation type="submission" date="2017-08" db="EMBL/GenBank/DDBJ databases">
        <authorList>
            <person name="Polle J.E."/>
            <person name="Barry K."/>
            <person name="Cushman J."/>
            <person name="Schmutz J."/>
            <person name="Tran D."/>
            <person name="Hathwaick L.T."/>
            <person name="Yim W.C."/>
            <person name="Jenkins J."/>
            <person name="Mckie-Krisberg Z.M."/>
            <person name="Prochnik S."/>
            <person name="Lindquist E."/>
            <person name="Dockter R.B."/>
            <person name="Adam C."/>
            <person name="Molina H."/>
            <person name="Bunkerborg J."/>
            <person name="Jin E."/>
            <person name="Buchheim M."/>
            <person name="Magnuson J."/>
        </authorList>
    </citation>
    <scope>NUCLEOTIDE SEQUENCE</scope>
    <source>
        <strain evidence="2">CCAP 19/18</strain>
    </source>
</reference>
<accession>A0ABQ7FUN5</accession>
<organism evidence="2 3">
    <name type="scientific">Dunaliella salina</name>
    <name type="common">Green alga</name>
    <name type="synonym">Protococcus salinus</name>
    <dbReference type="NCBI Taxonomy" id="3046"/>
    <lineage>
        <taxon>Eukaryota</taxon>
        <taxon>Viridiplantae</taxon>
        <taxon>Chlorophyta</taxon>
        <taxon>core chlorophytes</taxon>
        <taxon>Chlorophyceae</taxon>
        <taxon>CS clade</taxon>
        <taxon>Chlamydomonadales</taxon>
        <taxon>Dunaliellaceae</taxon>
        <taxon>Dunaliella</taxon>
    </lineage>
</organism>
<comment type="caution">
    <text evidence="2">The sequence shown here is derived from an EMBL/GenBank/DDBJ whole genome shotgun (WGS) entry which is preliminary data.</text>
</comment>
<dbReference type="InterPro" id="IPR007695">
    <property type="entry name" value="DNA_mismatch_repair_MutS-lik_N"/>
</dbReference>
<dbReference type="Pfam" id="PF01624">
    <property type="entry name" value="MutS_I"/>
    <property type="match status" value="1"/>
</dbReference>
<dbReference type="EMBL" id="MU071334">
    <property type="protein sequence ID" value="KAF5826123.1"/>
    <property type="molecule type" value="Genomic_DNA"/>
</dbReference>
<evidence type="ECO:0000313" key="3">
    <source>
        <dbReference type="Proteomes" id="UP000815325"/>
    </source>
</evidence>
<protein>
    <submittedName>
        <fullName evidence="2">Mismatch repair protein</fullName>
    </submittedName>
</protein>
<keyword evidence="3" id="KW-1185">Reference proteome</keyword>
<feature type="domain" description="DNA mismatch repair protein MutS-like N-terminal" evidence="1">
    <location>
        <begin position="21"/>
        <end position="66"/>
    </location>
</feature>
<dbReference type="Gene3D" id="3.40.1170.10">
    <property type="entry name" value="DNA repair protein MutS, domain I"/>
    <property type="match status" value="1"/>
</dbReference>
<evidence type="ECO:0000259" key="1">
    <source>
        <dbReference type="Pfam" id="PF01624"/>
    </source>
</evidence>
<name>A0ABQ7FUN5_DUNSA</name>
<evidence type="ECO:0000313" key="2">
    <source>
        <dbReference type="EMBL" id="KAF5826123.1"/>
    </source>
</evidence>